<dbReference type="GO" id="GO:0007188">
    <property type="term" value="P:adenylate cyclase-modulating G protein-coupled receptor signaling pathway"/>
    <property type="evidence" value="ECO:0007669"/>
    <property type="project" value="TreeGrafter"/>
</dbReference>
<keyword evidence="5" id="KW-0479">Metal-binding</keyword>
<feature type="binding site" evidence="5">
    <location>
        <position position="272"/>
    </location>
    <ligand>
        <name>Mg(2+)</name>
        <dbReference type="ChEBI" id="CHEBI:18420"/>
    </ligand>
</feature>
<dbReference type="PANTHER" id="PTHR10218:SF360">
    <property type="entry name" value="GUANINE NUCLEOTIDE-BINDING PROTEIN SUBUNIT ALPHA HOMOLOG"/>
    <property type="match status" value="1"/>
</dbReference>
<dbReference type="GO" id="GO:0005834">
    <property type="term" value="C:heterotrimeric G-protein complex"/>
    <property type="evidence" value="ECO:0007669"/>
    <property type="project" value="TreeGrafter"/>
</dbReference>
<dbReference type="GO" id="GO:0003924">
    <property type="term" value="F:GTPase activity"/>
    <property type="evidence" value="ECO:0007669"/>
    <property type="project" value="InterPro"/>
</dbReference>
<evidence type="ECO:0000256" key="2">
    <source>
        <dbReference type="ARBA" id="ARBA00023134"/>
    </source>
</evidence>
<dbReference type="Gene3D" id="3.40.50.300">
    <property type="entry name" value="P-loop containing nucleotide triphosphate hydrolases"/>
    <property type="match status" value="2"/>
</dbReference>
<dbReference type="PRINTS" id="PR00318">
    <property type="entry name" value="GPROTEINA"/>
</dbReference>
<dbReference type="SUPFAM" id="SSF52540">
    <property type="entry name" value="P-loop containing nucleoside triphosphate hydrolases"/>
    <property type="match status" value="1"/>
</dbReference>
<dbReference type="GO" id="GO:0005525">
    <property type="term" value="F:GTP binding"/>
    <property type="evidence" value="ECO:0007669"/>
    <property type="project" value="UniProtKB-KW"/>
</dbReference>
<feature type="binding site" evidence="4">
    <location>
        <begin position="241"/>
        <end position="242"/>
    </location>
    <ligand>
        <name>GTP</name>
        <dbReference type="ChEBI" id="CHEBI:37565"/>
    </ligand>
</feature>
<dbReference type="FunFam" id="3.40.50.300:FF:000720">
    <property type="entry name" value="Guanine nucleotide-binding protein G(k) subunit alpha"/>
    <property type="match status" value="1"/>
</dbReference>
<gene>
    <name evidence="6" type="ORF">JR316_001720</name>
</gene>
<evidence type="ECO:0000256" key="3">
    <source>
        <dbReference type="ARBA" id="ARBA00023224"/>
    </source>
</evidence>
<proteinExistence type="predicted"/>
<feature type="binding site" evidence="4">
    <location>
        <begin position="71"/>
        <end position="76"/>
    </location>
    <ligand>
        <name>GTP</name>
        <dbReference type="ChEBI" id="CHEBI:37565"/>
    </ligand>
</feature>
<organism evidence="6">
    <name type="scientific">Psilocybe cubensis</name>
    <name type="common">Psychedelic mushroom</name>
    <name type="synonym">Stropharia cubensis</name>
    <dbReference type="NCBI Taxonomy" id="181762"/>
    <lineage>
        <taxon>Eukaryota</taxon>
        <taxon>Fungi</taxon>
        <taxon>Dikarya</taxon>
        <taxon>Basidiomycota</taxon>
        <taxon>Agaricomycotina</taxon>
        <taxon>Agaricomycetes</taxon>
        <taxon>Agaricomycetidae</taxon>
        <taxon>Agaricales</taxon>
        <taxon>Agaricineae</taxon>
        <taxon>Strophariaceae</taxon>
        <taxon>Psilocybe</taxon>
    </lineage>
</organism>
<accession>A0A8H7Y412</accession>
<evidence type="ECO:0000256" key="1">
    <source>
        <dbReference type="ARBA" id="ARBA00022741"/>
    </source>
</evidence>
<dbReference type="GO" id="GO:0031683">
    <property type="term" value="F:G-protein beta/gamma-subunit complex binding"/>
    <property type="evidence" value="ECO:0007669"/>
    <property type="project" value="InterPro"/>
</dbReference>
<dbReference type="GO" id="GO:0046872">
    <property type="term" value="F:metal ion binding"/>
    <property type="evidence" value="ECO:0007669"/>
    <property type="project" value="UniProtKB-KW"/>
</dbReference>
<comment type="caution">
    <text evidence="6">The sequence shown here is derived from an EMBL/GenBank/DDBJ whole genome shotgun (WGS) entry which is preliminary data.</text>
</comment>
<feature type="binding site" evidence="5">
    <location>
        <position position="75"/>
    </location>
    <ligand>
        <name>Mg(2+)</name>
        <dbReference type="ChEBI" id="CHEBI:18420"/>
    </ligand>
</feature>
<dbReference type="GO" id="GO:0005737">
    <property type="term" value="C:cytoplasm"/>
    <property type="evidence" value="ECO:0007669"/>
    <property type="project" value="TreeGrafter"/>
</dbReference>
<dbReference type="PANTHER" id="PTHR10218">
    <property type="entry name" value="GTP-BINDING PROTEIN ALPHA SUBUNIT"/>
    <property type="match status" value="1"/>
</dbReference>
<reference evidence="6" key="1">
    <citation type="submission" date="2021-02" db="EMBL/GenBank/DDBJ databases">
        <title>Psilocybe cubensis genome.</title>
        <authorList>
            <person name="Mckernan K.J."/>
            <person name="Crawford S."/>
            <person name="Trippe A."/>
            <person name="Kane L.T."/>
            <person name="Mclaughlin S."/>
        </authorList>
    </citation>
    <scope>NUCLEOTIDE SEQUENCE [LARGE SCALE GENOMIC DNA]</scope>
    <source>
        <strain evidence="6">MGC-MH-2018</strain>
    </source>
</reference>
<keyword evidence="3" id="KW-0807">Transducer</keyword>
<keyword evidence="2 4" id="KW-0342">GTP-binding</keyword>
<evidence type="ECO:0000313" key="6">
    <source>
        <dbReference type="EMBL" id="KAG5172223.1"/>
    </source>
</evidence>
<dbReference type="InterPro" id="IPR027417">
    <property type="entry name" value="P-loop_NTPase"/>
</dbReference>
<dbReference type="Pfam" id="PF00503">
    <property type="entry name" value="G-alpha"/>
    <property type="match status" value="1"/>
</dbReference>
<sequence>MAASIALQRRNSLASQRSSRRFSSDTNSLFVSTEEATLISDRIDEEIKREAARLKEAKRREIKVLLLGQAESGKSTLQKQFQLFYASKTLDAERHSWTPVVYFNIIKAIRMIFAELDHEILNYTPNEPMASNAVRQELNGLRVKLLPLLSLENTLASELSGGVAVAGGRTGAYVRLGWQNLIASTLATSSDTKRSRIENRTRETTLLVARTLAVAVDDVEALWMHESIKFYIQKRKIRLDDSASYFLGHIQRIAEPEYTPSNDDILNVRLQTLGIMEHSIPIYTGGRTYDWKLYDVGGARGQRPMWIPYFDDATAIIFLAPISAFDQFLEEDPKTNRIDDSLQLFSSICSNKLLKDAHLVVLLNKVWLFSLHHQTIS</sequence>
<dbReference type="GO" id="GO:0001664">
    <property type="term" value="F:G protein-coupled receptor binding"/>
    <property type="evidence" value="ECO:0007669"/>
    <property type="project" value="TreeGrafter"/>
</dbReference>
<keyword evidence="5" id="KW-0460">Magnesium</keyword>
<dbReference type="SUPFAM" id="SSF47895">
    <property type="entry name" value="Transducin (alpha subunit), insertion domain"/>
    <property type="match status" value="1"/>
</dbReference>
<name>A0A8H7Y412_PSICU</name>
<dbReference type="AlphaFoldDB" id="A0A8H7Y412"/>
<evidence type="ECO:0000256" key="5">
    <source>
        <dbReference type="PIRSR" id="PIRSR601019-2"/>
    </source>
</evidence>
<feature type="binding site" evidence="4">
    <location>
        <begin position="266"/>
        <end position="272"/>
    </location>
    <ligand>
        <name>GTP</name>
        <dbReference type="ChEBI" id="CHEBI:37565"/>
    </ligand>
</feature>
<protein>
    <submittedName>
        <fullName evidence="6">Uncharacterized protein</fullName>
    </submittedName>
</protein>
<dbReference type="SMART" id="SM00275">
    <property type="entry name" value="G_alpha"/>
    <property type="match status" value="1"/>
</dbReference>
<dbReference type="InterPro" id="IPR001019">
    <property type="entry name" value="Gprotein_alpha_su"/>
</dbReference>
<dbReference type="InterPro" id="IPR011025">
    <property type="entry name" value="GproteinA_insert"/>
</dbReference>
<dbReference type="PROSITE" id="PS51882">
    <property type="entry name" value="G_ALPHA"/>
    <property type="match status" value="1"/>
</dbReference>
<evidence type="ECO:0000256" key="4">
    <source>
        <dbReference type="PIRSR" id="PIRSR601019-1"/>
    </source>
</evidence>
<dbReference type="EMBL" id="JAFIQS010000002">
    <property type="protein sequence ID" value="KAG5172223.1"/>
    <property type="molecule type" value="Genomic_DNA"/>
</dbReference>
<keyword evidence="1 4" id="KW-0547">Nucleotide-binding</keyword>